<dbReference type="AlphaFoldDB" id="A0A0U5ECN5"/>
<organism evidence="1 2">
    <name type="scientific">Duffyella gerundensis</name>
    <dbReference type="NCBI Taxonomy" id="1619313"/>
    <lineage>
        <taxon>Bacteria</taxon>
        <taxon>Pseudomonadati</taxon>
        <taxon>Pseudomonadota</taxon>
        <taxon>Gammaproteobacteria</taxon>
        <taxon>Enterobacterales</taxon>
        <taxon>Erwiniaceae</taxon>
        <taxon>Duffyella</taxon>
    </lineage>
</organism>
<dbReference type="EMBL" id="LN907827">
    <property type="protein sequence ID" value="CUU25245.1"/>
    <property type="molecule type" value="Genomic_DNA"/>
</dbReference>
<protein>
    <submittedName>
        <fullName evidence="1">Uncharacterized protein</fullName>
    </submittedName>
</protein>
<accession>A0A0U5ECN5</accession>
<proteinExistence type="predicted"/>
<sequence>MDATDVDALLYGEHLVLAGRNKTALTEDANAGMARAGNSC</sequence>
<dbReference type="KEGG" id="ege:EM595_3014"/>
<dbReference type="Proteomes" id="UP000059419">
    <property type="component" value="Chromosome 1"/>
</dbReference>
<name>A0A0U5ECN5_9GAMM</name>
<evidence type="ECO:0000313" key="1">
    <source>
        <dbReference type="EMBL" id="CUU25245.1"/>
    </source>
</evidence>
<dbReference type="STRING" id="1619313.EM595_3014"/>
<reference evidence="2" key="1">
    <citation type="submission" date="2015-11" db="EMBL/GenBank/DDBJ databases">
        <authorList>
            <person name="Blom J."/>
        </authorList>
    </citation>
    <scope>NUCLEOTIDE SEQUENCE [LARGE SCALE GENOMIC DNA]</scope>
</reference>
<dbReference type="PATRIC" id="fig|1619313.3.peg.3131"/>
<evidence type="ECO:0000313" key="2">
    <source>
        <dbReference type="Proteomes" id="UP000059419"/>
    </source>
</evidence>
<gene>
    <name evidence="1" type="ORF">EM595_3014</name>
</gene>
<keyword evidence="2" id="KW-1185">Reference proteome</keyword>